<dbReference type="InterPro" id="IPR043502">
    <property type="entry name" value="DNA/RNA_pol_sf"/>
</dbReference>
<dbReference type="Gene3D" id="3.10.10.10">
    <property type="entry name" value="HIV Type 1 Reverse Transcriptase, subunit A, domain 1"/>
    <property type="match status" value="1"/>
</dbReference>
<dbReference type="InterPro" id="IPR043128">
    <property type="entry name" value="Rev_trsase/Diguanyl_cyclase"/>
</dbReference>
<dbReference type="AlphaFoldDB" id="A0A4C1YSR4"/>
<dbReference type="CDD" id="cd01647">
    <property type="entry name" value="RT_LTR"/>
    <property type="match status" value="1"/>
</dbReference>
<protein>
    <recommendedName>
        <fullName evidence="1">Reverse transcriptase domain-containing protein</fullName>
    </recommendedName>
</protein>
<dbReference type="OrthoDB" id="420169at2759"/>
<gene>
    <name evidence="2" type="ORF">EVAR_55790_1</name>
</gene>
<dbReference type="InterPro" id="IPR000477">
    <property type="entry name" value="RT_dom"/>
</dbReference>
<dbReference type="SUPFAM" id="SSF56672">
    <property type="entry name" value="DNA/RNA polymerases"/>
    <property type="match status" value="1"/>
</dbReference>
<dbReference type="EMBL" id="BGZK01001362">
    <property type="protein sequence ID" value="GBP78230.1"/>
    <property type="molecule type" value="Genomic_DNA"/>
</dbReference>
<organism evidence="2 3">
    <name type="scientific">Eumeta variegata</name>
    <name type="common">Bagworm moth</name>
    <name type="synonym">Eumeta japonica</name>
    <dbReference type="NCBI Taxonomy" id="151549"/>
    <lineage>
        <taxon>Eukaryota</taxon>
        <taxon>Metazoa</taxon>
        <taxon>Ecdysozoa</taxon>
        <taxon>Arthropoda</taxon>
        <taxon>Hexapoda</taxon>
        <taxon>Insecta</taxon>
        <taxon>Pterygota</taxon>
        <taxon>Neoptera</taxon>
        <taxon>Endopterygota</taxon>
        <taxon>Lepidoptera</taxon>
        <taxon>Glossata</taxon>
        <taxon>Ditrysia</taxon>
        <taxon>Tineoidea</taxon>
        <taxon>Psychidae</taxon>
        <taxon>Oiketicinae</taxon>
        <taxon>Eumeta</taxon>
    </lineage>
</organism>
<name>A0A4C1YSR4_EUMVA</name>
<dbReference type="Gene3D" id="3.30.70.270">
    <property type="match status" value="2"/>
</dbReference>
<dbReference type="Proteomes" id="UP000299102">
    <property type="component" value="Unassembled WGS sequence"/>
</dbReference>
<dbReference type="Pfam" id="PF00078">
    <property type="entry name" value="RVT_1"/>
    <property type="match status" value="1"/>
</dbReference>
<reference evidence="2 3" key="1">
    <citation type="journal article" date="2019" name="Commun. Biol.">
        <title>The bagworm genome reveals a unique fibroin gene that provides high tensile strength.</title>
        <authorList>
            <person name="Kono N."/>
            <person name="Nakamura H."/>
            <person name="Ohtoshi R."/>
            <person name="Tomita M."/>
            <person name="Numata K."/>
            <person name="Arakawa K."/>
        </authorList>
    </citation>
    <scope>NUCLEOTIDE SEQUENCE [LARGE SCALE GENOMIC DNA]</scope>
</reference>
<evidence type="ECO:0000313" key="3">
    <source>
        <dbReference type="Proteomes" id="UP000299102"/>
    </source>
</evidence>
<feature type="domain" description="Reverse transcriptase" evidence="1">
    <location>
        <begin position="23"/>
        <end position="181"/>
    </location>
</feature>
<proteinExistence type="predicted"/>
<dbReference type="STRING" id="151549.A0A4C1YSR4"/>
<evidence type="ECO:0000259" key="1">
    <source>
        <dbReference type="Pfam" id="PF00078"/>
    </source>
</evidence>
<accession>A0A4C1YSR4</accession>
<dbReference type="InterPro" id="IPR050951">
    <property type="entry name" value="Retrovirus_Pol_polyprotein"/>
</dbReference>
<sequence length="240" mass="27758">MLDNGVIRLSKNPYASPVLLVKQPDDTWKFCVDFRNLNIKIILDSYPILRTEDLLMYLGKAKYFASADLISGYWKMVVYEKERLKNAFVTLSGIFEVNVVPYGLRTCQASFQRMMDTILAGIKYRNAMVNVDDVIVYVENFEEFCDALKDMFNRVRESNLMVKSSKCSFGYESVRALGYKVSEEGVKPCRKKLDAVLELEKPMTAKNLNASQSYYKKFIENYAQITFTLTRLLKKGNKFH</sequence>
<dbReference type="PANTHER" id="PTHR37984:SF5">
    <property type="entry name" value="PROTEIN NYNRIN-LIKE"/>
    <property type="match status" value="1"/>
</dbReference>
<dbReference type="PANTHER" id="PTHR37984">
    <property type="entry name" value="PROTEIN CBG26694"/>
    <property type="match status" value="1"/>
</dbReference>
<evidence type="ECO:0000313" key="2">
    <source>
        <dbReference type="EMBL" id="GBP78230.1"/>
    </source>
</evidence>
<comment type="caution">
    <text evidence="2">The sequence shown here is derived from an EMBL/GenBank/DDBJ whole genome shotgun (WGS) entry which is preliminary data.</text>
</comment>
<keyword evidence="3" id="KW-1185">Reference proteome</keyword>
<dbReference type="GO" id="GO:0071897">
    <property type="term" value="P:DNA biosynthetic process"/>
    <property type="evidence" value="ECO:0007669"/>
    <property type="project" value="UniProtKB-ARBA"/>
</dbReference>